<dbReference type="PANTHER" id="PTHR33257">
    <property type="entry name" value="OS05G0165500 PROTEIN"/>
    <property type="match status" value="1"/>
</dbReference>
<feature type="compositionally biased region" description="Low complexity" evidence="1">
    <location>
        <begin position="131"/>
        <end position="154"/>
    </location>
</feature>
<dbReference type="PANTHER" id="PTHR33257:SF4">
    <property type="entry name" value="EXPRESSED PROTEIN"/>
    <property type="match status" value="1"/>
</dbReference>
<dbReference type="InParanoid" id="A0A2P5AHJ5"/>
<dbReference type="AlphaFoldDB" id="A0A2P5AHJ5"/>
<dbReference type="Proteomes" id="UP000237000">
    <property type="component" value="Unassembled WGS sequence"/>
</dbReference>
<feature type="compositionally biased region" description="Low complexity" evidence="1">
    <location>
        <begin position="92"/>
        <end position="101"/>
    </location>
</feature>
<evidence type="ECO:0000313" key="2">
    <source>
        <dbReference type="EMBL" id="PON36000.1"/>
    </source>
</evidence>
<feature type="compositionally biased region" description="Basic and acidic residues" evidence="1">
    <location>
        <begin position="1"/>
        <end position="14"/>
    </location>
</feature>
<evidence type="ECO:0000256" key="1">
    <source>
        <dbReference type="SAM" id="MobiDB-lite"/>
    </source>
</evidence>
<proteinExistence type="predicted"/>
<sequence>MPNSDHHDHHQVNRHDHHPQHQLPKKSFRIKQDDKFFSRLLSKETSQPNSSCRVYYGEAAGAVPFVWESQPGTPKHTFEATSLPPLTPPPSYSTTNNYSNSKSEGSKPRPFLLLTTIFRKKPKTSGHNKLSQPSSSSLSSLSSSPSSSSWSISSSNYSASTIQKRRFLTWDLRIPMFDYAAAAAAHYNADDHDAPPRHAVSGSPSSTLCFPEMRKKKYWISCVSVCYVRA</sequence>
<dbReference type="EMBL" id="JXTC01000854">
    <property type="protein sequence ID" value="PON36000.1"/>
    <property type="molecule type" value="Genomic_DNA"/>
</dbReference>
<name>A0A2P5AHJ5_TREOI</name>
<gene>
    <name evidence="2" type="ORF">TorRG33x02_350250</name>
</gene>
<reference evidence="3" key="1">
    <citation type="submission" date="2016-06" db="EMBL/GenBank/DDBJ databases">
        <title>Parallel loss of symbiosis genes in relatives of nitrogen-fixing non-legume Parasponia.</title>
        <authorList>
            <person name="Van Velzen R."/>
            <person name="Holmer R."/>
            <person name="Bu F."/>
            <person name="Rutten L."/>
            <person name="Van Zeijl A."/>
            <person name="Liu W."/>
            <person name="Santuari L."/>
            <person name="Cao Q."/>
            <person name="Sharma T."/>
            <person name="Shen D."/>
            <person name="Roswanjaya Y."/>
            <person name="Wardhani T."/>
            <person name="Kalhor M.S."/>
            <person name="Jansen J."/>
            <person name="Van den Hoogen J."/>
            <person name="Gungor B."/>
            <person name="Hartog M."/>
            <person name="Hontelez J."/>
            <person name="Verver J."/>
            <person name="Yang W.-C."/>
            <person name="Schijlen E."/>
            <person name="Repin R."/>
            <person name="Schilthuizen M."/>
            <person name="Schranz E."/>
            <person name="Heidstra R."/>
            <person name="Miyata K."/>
            <person name="Fedorova E."/>
            <person name="Kohlen W."/>
            <person name="Bisseling T."/>
            <person name="Smit S."/>
            <person name="Geurts R."/>
        </authorList>
    </citation>
    <scope>NUCLEOTIDE SEQUENCE [LARGE SCALE GENOMIC DNA]</scope>
    <source>
        <strain evidence="3">cv. RG33-2</strain>
    </source>
</reference>
<feature type="compositionally biased region" description="Basic residues" evidence="1">
    <location>
        <begin position="15"/>
        <end position="25"/>
    </location>
</feature>
<feature type="region of interest" description="Disordered" evidence="1">
    <location>
        <begin position="76"/>
        <end position="108"/>
    </location>
</feature>
<organism evidence="2 3">
    <name type="scientific">Trema orientale</name>
    <name type="common">Charcoal tree</name>
    <name type="synonym">Celtis orientalis</name>
    <dbReference type="NCBI Taxonomy" id="63057"/>
    <lineage>
        <taxon>Eukaryota</taxon>
        <taxon>Viridiplantae</taxon>
        <taxon>Streptophyta</taxon>
        <taxon>Embryophyta</taxon>
        <taxon>Tracheophyta</taxon>
        <taxon>Spermatophyta</taxon>
        <taxon>Magnoliopsida</taxon>
        <taxon>eudicotyledons</taxon>
        <taxon>Gunneridae</taxon>
        <taxon>Pentapetalae</taxon>
        <taxon>rosids</taxon>
        <taxon>fabids</taxon>
        <taxon>Rosales</taxon>
        <taxon>Cannabaceae</taxon>
        <taxon>Trema</taxon>
    </lineage>
</organism>
<feature type="region of interest" description="Disordered" evidence="1">
    <location>
        <begin position="1"/>
        <end position="25"/>
    </location>
</feature>
<dbReference type="OrthoDB" id="691043at2759"/>
<dbReference type="STRING" id="63057.A0A2P5AHJ5"/>
<keyword evidence="3" id="KW-1185">Reference proteome</keyword>
<evidence type="ECO:0000313" key="3">
    <source>
        <dbReference type="Proteomes" id="UP000237000"/>
    </source>
</evidence>
<comment type="caution">
    <text evidence="2">The sequence shown here is derived from an EMBL/GenBank/DDBJ whole genome shotgun (WGS) entry which is preliminary data.</text>
</comment>
<protein>
    <submittedName>
        <fullName evidence="2">Uncharacterized protein</fullName>
    </submittedName>
</protein>
<feature type="region of interest" description="Disordered" evidence="1">
    <location>
        <begin position="122"/>
        <end position="154"/>
    </location>
</feature>
<accession>A0A2P5AHJ5</accession>